<dbReference type="Gramene" id="C.cajan_06052.t">
    <property type="protein sequence ID" value="C.cajan_06052.t.cds1"/>
    <property type="gene ID" value="C.cajan_06052"/>
</dbReference>
<dbReference type="PANTHER" id="PTHR46148:SF54">
    <property type="entry name" value="RETROTRANSPOSON-LIKE PROTEIN"/>
    <property type="match status" value="1"/>
</dbReference>
<dbReference type="PANTHER" id="PTHR46148">
    <property type="entry name" value="CHROMO DOMAIN-CONTAINING PROTEIN"/>
    <property type="match status" value="1"/>
</dbReference>
<proteinExistence type="predicted"/>
<dbReference type="Proteomes" id="UP000075243">
    <property type="component" value="Chromosome 2"/>
</dbReference>
<dbReference type="Pfam" id="PF24626">
    <property type="entry name" value="SH3_Tf2-1"/>
    <property type="match status" value="1"/>
</dbReference>
<evidence type="ECO:0000259" key="1">
    <source>
        <dbReference type="Pfam" id="PF24626"/>
    </source>
</evidence>
<sequence length="205" mass="23772">MKQIVDRKRVDIEFNVGDLVYVKLQPYRQITLRAHRHQKLGLRYFGPFSVVERIGKVAYRLLLPPTARIHSVFHVSLLKQCIGDPSGQYFPLPKISAADDSPMQPVQILDSRRIWQQGRWTDQILVQWFNMSEADSTWESVSFIQAAFPSFDLEDKANFKGGSIDMDFVITASGHKNNISKPRRSNRERRKTWKLLINETENKNG</sequence>
<protein>
    <recommendedName>
        <fullName evidence="1">Tf2-1-like SH3-like domain-containing protein</fullName>
    </recommendedName>
</protein>
<reference evidence="2 3" key="1">
    <citation type="journal article" date="2012" name="Nat. Biotechnol.">
        <title>Draft genome sequence of pigeonpea (Cajanus cajan), an orphan legume crop of resource-poor farmers.</title>
        <authorList>
            <person name="Varshney R.K."/>
            <person name="Chen W."/>
            <person name="Li Y."/>
            <person name="Bharti A.K."/>
            <person name="Saxena R.K."/>
            <person name="Schlueter J.A."/>
            <person name="Donoghue M.T."/>
            <person name="Azam S."/>
            <person name="Fan G."/>
            <person name="Whaley A.M."/>
            <person name="Farmer A.D."/>
            <person name="Sheridan J."/>
            <person name="Iwata A."/>
            <person name="Tuteja R."/>
            <person name="Penmetsa R.V."/>
            <person name="Wu W."/>
            <person name="Upadhyaya H.D."/>
            <person name="Yang S.P."/>
            <person name="Shah T."/>
            <person name="Saxena K.B."/>
            <person name="Michael T."/>
            <person name="McCombie W.R."/>
            <person name="Yang B."/>
            <person name="Zhang G."/>
            <person name="Yang H."/>
            <person name="Wang J."/>
            <person name="Spillane C."/>
            <person name="Cook D.R."/>
            <person name="May G.D."/>
            <person name="Xu X."/>
            <person name="Jackson S.A."/>
        </authorList>
    </citation>
    <scope>NUCLEOTIDE SEQUENCE [LARGE SCALE GENOMIC DNA]</scope>
    <source>
        <strain evidence="3">cv. Asha</strain>
    </source>
</reference>
<dbReference type="SUPFAM" id="SSF54160">
    <property type="entry name" value="Chromo domain-like"/>
    <property type="match status" value="1"/>
</dbReference>
<evidence type="ECO:0000313" key="2">
    <source>
        <dbReference type="EMBL" id="KYP73576.1"/>
    </source>
</evidence>
<dbReference type="EMBL" id="CM003604">
    <property type="protein sequence ID" value="KYP73576.1"/>
    <property type="molecule type" value="Genomic_DNA"/>
</dbReference>
<organism evidence="2 3">
    <name type="scientific">Cajanus cajan</name>
    <name type="common">Pigeon pea</name>
    <name type="synonym">Cajanus indicus</name>
    <dbReference type="NCBI Taxonomy" id="3821"/>
    <lineage>
        <taxon>Eukaryota</taxon>
        <taxon>Viridiplantae</taxon>
        <taxon>Streptophyta</taxon>
        <taxon>Embryophyta</taxon>
        <taxon>Tracheophyta</taxon>
        <taxon>Spermatophyta</taxon>
        <taxon>Magnoliopsida</taxon>
        <taxon>eudicotyledons</taxon>
        <taxon>Gunneridae</taxon>
        <taxon>Pentapetalae</taxon>
        <taxon>rosids</taxon>
        <taxon>fabids</taxon>
        <taxon>Fabales</taxon>
        <taxon>Fabaceae</taxon>
        <taxon>Papilionoideae</taxon>
        <taxon>50 kb inversion clade</taxon>
        <taxon>NPAAA clade</taxon>
        <taxon>indigoferoid/millettioid clade</taxon>
        <taxon>Phaseoleae</taxon>
        <taxon>Cajanus</taxon>
    </lineage>
</organism>
<evidence type="ECO:0000313" key="3">
    <source>
        <dbReference type="Proteomes" id="UP000075243"/>
    </source>
</evidence>
<dbReference type="InterPro" id="IPR056924">
    <property type="entry name" value="SH3_Tf2-1"/>
</dbReference>
<dbReference type="OMA" id="WFNMSEA"/>
<gene>
    <name evidence="2" type="ORF">KK1_006219</name>
</gene>
<dbReference type="AlphaFoldDB" id="A0A151U2S3"/>
<feature type="domain" description="Tf2-1-like SH3-like" evidence="1">
    <location>
        <begin position="17"/>
        <end position="81"/>
    </location>
</feature>
<accession>A0A151U2S3</accession>
<name>A0A151U2S3_CAJCA</name>
<keyword evidence="3" id="KW-1185">Reference proteome</keyword>
<dbReference type="InterPro" id="IPR016197">
    <property type="entry name" value="Chromo-like_dom_sf"/>
</dbReference>